<feature type="non-terminal residue" evidence="6">
    <location>
        <position position="221"/>
    </location>
</feature>
<dbReference type="InterPro" id="IPR052029">
    <property type="entry name" value="PpiD_chaperone"/>
</dbReference>
<feature type="transmembrane region" description="Helical" evidence="5">
    <location>
        <begin position="12"/>
        <end position="30"/>
    </location>
</feature>
<sequence length="221" mass="24741">MMTKLRESTAIIMWIVILAFVGLIVVEWGADYSGTSGNAGADTVGVINGVEISLRTFQQAMQNAARQKQDDAPRDNGTMVREVWDAMLGEILLRQEVERLGIQLSDQEVAFFARNSPPAVVQSLPSFQRDGQFDPSLYQQFMTDRNTYNDENAAAFVLQVEVMTRNYLVNQRLQSLLLETVRVTPTEVRQQYTDVNEKVSVDYAFVASTTVAEDQVSVSES</sequence>
<reference evidence="6" key="1">
    <citation type="submission" date="2018-05" db="EMBL/GenBank/DDBJ databases">
        <authorList>
            <person name="Lanie J.A."/>
            <person name="Ng W.-L."/>
            <person name="Kazmierczak K.M."/>
            <person name="Andrzejewski T.M."/>
            <person name="Davidsen T.M."/>
            <person name="Wayne K.J."/>
            <person name="Tettelin H."/>
            <person name="Glass J.I."/>
            <person name="Rusch D."/>
            <person name="Podicherti R."/>
            <person name="Tsui H.-C.T."/>
            <person name="Winkler M.E."/>
        </authorList>
    </citation>
    <scope>NUCLEOTIDE SEQUENCE</scope>
</reference>
<dbReference type="SUPFAM" id="SSF109998">
    <property type="entry name" value="Triger factor/SurA peptide-binding domain-like"/>
    <property type="match status" value="1"/>
</dbReference>
<dbReference type="InterPro" id="IPR027304">
    <property type="entry name" value="Trigger_fact/SurA_dom_sf"/>
</dbReference>
<keyword evidence="4" id="KW-0143">Chaperone</keyword>
<evidence type="ECO:0000256" key="3">
    <source>
        <dbReference type="ARBA" id="ARBA00023136"/>
    </source>
</evidence>
<dbReference type="GO" id="GO:0005886">
    <property type="term" value="C:plasma membrane"/>
    <property type="evidence" value="ECO:0007669"/>
    <property type="project" value="UniProtKB-SubCell"/>
</dbReference>
<evidence type="ECO:0000313" key="6">
    <source>
        <dbReference type="EMBL" id="SVD27001.1"/>
    </source>
</evidence>
<name>A0A382TZS9_9ZZZZ</name>
<protein>
    <recommendedName>
        <fullName evidence="7">PpiC domain-containing protein</fullName>
    </recommendedName>
</protein>
<dbReference type="EMBL" id="UINC01140071">
    <property type="protein sequence ID" value="SVD27001.1"/>
    <property type="molecule type" value="Genomic_DNA"/>
</dbReference>
<dbReference type="Gene3D" id="1.10.4030.10">
    <property type="entry name" value="Porin chaperone SurA, peptide-binding domain"/>
    <property type="match status" value="1"/>
</dbReference>
<comment type="subcellular location">
    <subcellularLocation>
        <location evidence="1">Cell membrane</location>
    </subcellularLocation>
</comment>
<evidence type="ECO:0000256" key="2">
    <source>
        <dbReference type="ARBA" id="ARBA00022475"/>
    </source>
</evidence>
<evidence type="ECO:0000256" key="4">
    <source>
        <dbReference type="ARBA" id="ARBA00023186"/>
    </source>
</evidence>
<proteinExistence type="predicted"/>
<keyword evidence="5" id="KW-0812">Transmembrane</keyword>
<keyword evidence="5" id="KW-1133">Transmembrane helix</keyword>
<dbReference type="PANTHER" id="PTHR47529">
    <property type="entry name" value="PEPTIDYL-PROLYL CIS-TRANS ISOMERASE D"/>
    <property type="match status" value="1"/>
</dbReference>
<keyword evidence="2" id="KW-1003">Cell membrane</keyword>
<dbReference type="AlphaFoldDB" id="A0A382TZS9"/>
<evidence type="ECO:0000256" key="1">
    <source>
        <dbReference type="ARBA" id="ARBA00004236"/>
    </source>
</evidence>
<dbReference type="PANTHER" id="PTHR47529:SF1">
    <property type="entry name" value="PERIPLASMIC CHAPERONE PPID"/>
    <property type="match status" value="1"/>
</dbReference>
<dbReference type="Pfam" id="PF13623">
    <property type="entry name" value="SurA_N_2"/>
    <property type="match status" value="1"/>
</dbReference>
<organism evidence="6">
    <name type="scientific">marine metagenome</name>
    <dbReference type="NCBI Taxonomy" id="408172"/>
    <lineage>
        <taxon>unclassified sequences</taxon>
        <taxon>metagenomes</taxon>
        <taxon>ecological metagenomes</taxon>
    </lineage>
</organism>
<accession>A0A382TZS9</accession>
<gene>
    <name evidence="6" type="ORF">METZ01_LOCUS379855</name>
</gene>
<keyword evidence="3 5" id="KW-0472">Membrane</keyword>
<evidence type="ECO:0000256" key="5">
    <source>
        <dbReference type="SAM" id="Phobius"/>
    </source>
</evidence>
<evidence type="ECO:0008006" key="7">
    <source>
        <dbReference type="Google" id="ProtNLM"/>
    </source>
</evidence>